<evidence type="ECO:0000313" key="12">
    <source>
        <dbReference type="Proteomes" id="UP000253769"/>
    </source>
</evidence>
<dbReference type="RefSeq" id="WP_114694338.1">
    <property type="nucleotide sequence ID" value="NZ_QQOH01000001.1"/>
</dbReference>
<comment type="catalytic activity">
    <reaction evidence="9">
        <text>O-phospho-L-threonine + H(+) = (R)-1-aminopropan-2-yl phosphate + CO2</text>
        <dbReference type="Rhea" id="RHEA:11492"/>
        <dbReference type="ChEBI" id="CHEBI:15378"/>
        <dbReference type="ChEBI" id="CHEBI:16526"/>
        <dbReference type="ChEBI" id="CHEBI:58563"/>
        <dbReference type="ChEBI" id="CHEBI:58675"/>
        <dbReference type="EC" id="4.1.1.81"/>
    </reaction>
</comment>
<dbReference type="UniPathway" id="UPA00148"/>
<dbReference type="InterPro" id="IPR015421">
    <property type="entry name" value="PyrdxlP-dep_Trfase_major"/>
</dbReference>
<comment type="pathway">
    <text evidence="3">Cofactor biosynthesis; adenosylcobalamin biosynthesis.</text>
</comment>
<proteinExistence type="predicted"/>
<evidence type="ECO:0000259" key="10">
    <source>
        <dbReference type="Pfam" id="PF00155"/>
    </source>
</evidence>
<keyword evidence="7 11" id="KW-0456">Lyase</keyword>
<dbReference type="InterPro" id="IPR004838">
    <property type="entry name" value="NHTrfase_class1_PyrdxlP-BS"/>
</dbReference>
<organism evidence="11 12">
    <name type="scientific">Motiliproteus coralliicola</name>
    <dbReference type="NCBI Taxonomy" id="2283196"/>
    <lineage>
        <taxon>Bacteria</taxon>
        <taxon>Pseudomonadati</taxon>
        <taxon>Pseudomonadota</taxon>
        <taxon>Gammaproteobacteria</taxon>
        <taxon>Oceanospirillales</taxon>
        <taxon>Oceanospirillaceae</taxon>
        <taxon>Motiliproteus</taxon>
    </lineage>
</organism>
<comment type="cofactor">
    <cofactor evidence="1">
        <name>pyridoxal 5'-phosphate</name>
        <dbReference type="ChEBI" id="CHEBI:597326"/>
    </cofactor>
</comment>
<evidence type="ECO:0000256" key="3">
    <source>
        <dbReference type="ARBA" id="ARBA00004953"/>
    </source>
</evidence>
<dbReference type="InterPro" id="IPR005860">
    <property type="entry name" value="CobD"/>
</dbReference>
<dbReference type="GO" id="GO:0030170">
    <property type="term" value="F:pyridoxal phosphate binding"/>
    <property type="evidence" value="ECO:0007669"/>
    <property type="project" value="InterPro"/>
</dbReference>
<dbReference type="EMBL" id="QQOH01000001">
    <property type="protein sequence ID" value="RDE24748.1"/>
    <property type="molecule type" value="Genomic_DNA"/>
</dbReference>
<dbReference type="Gene3D" id="3.40.640.10">
    <property type="entry name" value="Type I PLP-dependent aspartate aminotransferase-like (Major domain)"/>
    <property type="match status" value="1"/>
</dbReference>
<sequence>MLAHGGRLKRAAKQFGIEESQWIDLSTGINPQGWQVPSLPTACWQRLPEQEDGLETAAATYYGCDSLLPVAGSQAAIQSLPYLRPHCRVGFPLIGYEEHRYNWQQAGHQLTPLATDQISQLIDRLDVLVLINPNNPTGERFSTQQLLKWHATLARRGGWLIVDEAFIDPQPENSLLDHCPQPGLIVLRSVGKFFGLAGIRAGFVFADQSLLKPLAEKLGPWPLSGPTREACRQAFLDESWQQKTRQHLSQQSQRLQRLLGQYFDARNLRGTELFQTLSSPHATVLFQHFATRGILLRLFETEQLVRFGLPNHPGDWQRLDLALAELPATLQSTTTDTSVNGAITTL</sequence>
<dbReference type="PROSITE" id="PS00105">
    <property type="entry name" value="AA_TRANSFER_CLASS_1"/>
    <property type="match status" value="1"/>
</dbReference>
<keyword evidence="12" id="KW-1185">Reference proteome</keyword>
<evidence type="ECO:0000256" key="7">
    <source>
        <dbReference type="ARBA" id="ARBA00023239"/>
    </source>
</evidence>
<accession>A0A369WRK2</accession>
<keyword evidence="6" id="KW-0663">Pyridoxal phosphate</keyword>
<evidence type="ECO:0000256" key="4">
    <source>
        <dbReference type="ARBA" id="ARBA00012285"/>
    </source>
</evidence>
<evidence type="ECO:0000256" key="2">
    <source>
        <dbReference type="ARBA" id="ARBA00003444"/>
    </source>
</evidence>
<evidence type="ECO:0000256" key="1">
    <source>
        <dbReference type="ARBA" id="ARBA00001933"/>
    </source>
</evidence>
<comment type="caution">
    <text evidence="11">The sequence shown here is derived from an EMBL/GenBank/DDBJ whole genome shotgun (WGS) entry which is preliminary data.</text>
</comment>
<evidence type="ECO:0000256" key="5">
    <source>
        <dbReference type="ARBA" id="ARBA00022573"/>
    </source>
</evidence>
<reference evidence="11 12" key="1">
    <citation type="submission" date="2018-07" db="EMBL/GenBank/DDBJ databases">
        <title>Motiliproteus coralliicola sp. nov., a bacterium isolated from Coral.</title>
        <authorList>
            <person name="Wang G."/>
        </authorList>
    </citation>
    <scope>NUCLEOTIDE SEQUENCE [LARGE SCALE GENOMIC DNA]</scope>
    <source>
        <strain evidence="11 12">C34</strain>
    </source>
</reference>
<evidence type="ECO:0000256" key="6">
    <source>
        <dbReference type="ARBA" id="ARBA00022898"/>
    </source>
</evidence>
<dbReference type="EC" id="4.1.1.81" evidence="4"/>
<feature type="domain" description="Aminotransferase class I/classII large" evidence="10">
    <location>
        <begin position="53"/>
        <end position="282"/>
    </location>
</feature>
<protein>
    <recommendedName>
        <fullName evidence="4">threonine-phosphate decarboxylase</fullName>
        <ecNumber evidence="4">4.1.1.81</ecNumber>
    </recommendedName>
    <alternativeName>
        <fullName evidence="8">L-threonine-O-3-phosphate decarboxylase</fullName>
    </alternativeName>
</protein>
<dbReference type="GO" id="GO:0009236">
    <property type="term" value="P:cobalamin biosynthetic process"/>
    <property type="evidence" value="ECO:0007669"/>
    <property type="project" value="UniProtKB-UniPathway"/>
</dbReference>
<gene>
    <name evidence="11" type="ORF">DV711_03960</name>
</gene>
<dbReference type="Gene3D" id="3.90.1150.10">
    <property type="entry name" value="Aspartate Aminotransferase, domain 1"/>
    <property type="match status" value="1"/>
</dbReference>
<evidence type="ECO:0000256" key="8">
    <source>
        <dbReference type="ARBA" id="ARBA00029996"/>
    </source>
</evidence>
<keyword evidence="5" id="KW-0169">Cobalamin biosynthesis</keyword>
<dbReference type="InterPro" id="IPR015424">
    <property type="entry name" value="PyrdxlP-dep_Trfase"/>
</dbReference>
<dbReference type="NCBIfam" id="TIGR01140">
    <property type="entry name" value="L_thr_O3P_dcar"/>
    <property type="match status" value="1"/>
</dbReference>
<name>A0A369WRK2_9GAMM</name>
<dbReference type="InterPro" id="IPR015422">
    <property type="entry name" value="PyrdxlP-dep_Trfase_small"/>
</dbReference>
<evidence type="ECO:0000256" key="9">
    <source>
        <dbReference type="ARBA" id="ARBA00048531"/>
    </source>
</evidence>
<dbReference type="Pfam" id="PF00155">
    <property type="entry name" value="Aminotran_1_2"/>
    <property type="match status" value="1"/>
</dbReference>
<dbReference type="GO" id="GO:0048472">
    <property type="term" value="F:threonine-phosphate decarboxylase activity"/>
    <property type="evidence" value="ECO:0007669"/>
    <property type="project" value="UniProtKB-EC"/>
</dbReference>
<evidence type="ECO:0000313" key="11">
    <source>
        <dbReference type="EMBL" id="RDE24748.1"/>
    </source>
</evidence>
<dbReference type="SUPFAM" id="SSF53383">
    <property type="entry name" value="PLP-dependent transferases"/>
    <property type="match status" value="1"/>
</dbReference>
<dbReference type="InterPro" id="IPR004839">
    <property type="entry name" value="Aminotransferase_I/II_large"/>
</dbReference>
<comment type="function">
    <text evidence="2">Decarboxylates L-threonine-O-3-phosphate to yield (R)-1-amino-2-propanol O-2-phosphate, the precursor for the linkage between the nucleotide loop and the corrin ring in cobalamin.</text>
</comment>
<dbReference type="Proteomes" id="UP000253769">
    <property type="component" value="Unassembled WGS sequence"/>
</dbReference>
<dbReference type="AlphaFoldDB" id="A0A369WRK2"/>
<dbReference type="OrthoDB" id="9799304at2"/>
<dbReference type="PANTHER" id="PTHR42885:SF1">
    <property type="entry name" value="THREONINE-PHOSPHATE DECARBOXYLASE"/>
    <property type="match status" value="1"/>
</dbReference>
<dbReference type="CDD" id="cd00609">
    <property type="entry name" value="AAT_like"/>
    <property type="match status" value="1"/>
</dbReference>
<dbReference type="PANTHER" id="PTHR42885">
    <property type="entry name" value="HISTIDINOL-PHOSPHATE AMINOTRANSFERASE-RELATED"/>
    <property type="match status" value="1"/>
</dbReference>